<evidence type="ECO:0000313" key="2">
    <source>
        <dbReference type="Proteomes" id="UP000249526"/>
    </source>
</evidence>
<protein>
    <submittedName>
        <fullName evidence="1">Uncharacterized protein</fullName>
    </submittedName>
</protein>
<reference evidence="1 2" key="1">
    <citation type="submission" date="2018-02" db="EMBL/GenBank/DDBJ databases">
        <title>The genomes of Aspergillus section Nigri reveals drivers in fungal speciation.</title>
        <authorList>
            <consortium name="DOE Joint Genome Institute"/>
            <person name="Vesth T.C."/>
            <person name="Nybo J."/>
            <person name="Theobald S."/>
            <person name="Brandl J."/>
            <person name="Frisvad J.C."/>
            <person name="Nielsen K.F."/>
            <person name="Lyhne E.K."/>
            <person name="Kogle M.E."/>
            <person name="Kuo A."/>
            <person name="Riley R."/>
            <person name="Clum A."/>
            <person name="Nolan M."/>
            <person name="Lipzen A."/>
            <person name="Salamov A."/>
            <person name="Henrissat B."/>
            <person name="Wiebenga A."/>
            <person name="De vries R.P."/>
            <person name="Grigoriev I.V."/>
            <person name="Mortensen U.H."/>
            <person name="Andersen M.R."/>
            <person name="Baker S.E."/>
        </authorList>
    </citation>
    <scope>NUCLEOTIDE SEQUENCE [LARGE SCALE GENOMIC DNA]</scope>
    <source>
        <strain evidence="1 2">CBS 112811</strain>
    </source>
</reference>
<dbReference type="Proteomes" id="UP000249526">
    <property type="component" value="Unassembled WGS sequence"/>
</dbReference>
<sequence length="168" mass="19609">MLAKLQPGVIYIFVDKALLGNWVSEWGKFVDPTYALIKQMEFVMCHRSIFKSMDTQKFDKKFDKWKDGNHHEAFILPKHHLKTWLELSIIWQSGKITLADKKDLLIFENCEVHLRHSLSKTRLKGQLQRITIHNIPIARTFCDECYLSFSDSSPIVCILDKLKACCNP</sequence>
<dbReference type="GeneID" id="37166728"/>
<keyword evidence="2" id="KW-1185">Reference proteome</keyword>
<dbReference type="RefSeq" id="XP_025518191.1">
    <property type="nucleotide sequence ID" value="XM_025663326.1"/>
</dbReference>
<gene>
    <name evidence="1" type="ORF">BO85DRAFT_485422</name>
</gene>
<proteinExistence type="predicted"/>
<dbReference type="AlphaFoldDB" id="A0A8G1R8N8"/>
<dbReference type="EMBL" id="KZ825057">
    <property type="protein sequence ID" value="RAH60269.1"/>
    <property type="molecule type" value="Genomic_DNA"/>
</dbReference>
<name>A0A8G1R8N8_9EURO</name>
<accession>A0A8G1R8N8</accession>
<organism evidence="1 2">
    <name type="scientific">Aspergillus piperis CBS 112811</name>
    <dbReference type="NCBI Taxonomy" id="1448313"/>
    <lineage>
        <taxon>Eukaryota</taxon>
        <taxon>Fungi</taxon>
        <taxon>Dikarya</taxon>
        <taxon>Ascomycota</taxon>
        <taxon>Pezizomycotina</taxon>
        <taxon>Eurotiomycetes</taxon>
        <taxon>Eurotiomycetidae</taxon>
        <taxon>Eurotiales</taxon>
        <taxon>Aspergillaceae</taxon>
        <taxon>Aspergillus</taxon>
        <taxon>Aspergillus subgen. Circumdati</taxon>
    </lineage>
</organism>
<evidence type="ECO:0000313" key="1">
    <source>
        <dbReference type="EMBL" id="RAH60269.1"/>
    </source>
</evidence>